<accession>A0ABS9HLI2</accession>
<dbReference type="InterPro" id="IPR052512">
    <property type="entry name" value="4CMD/NDH-1_regulator"/>
</dbReference>
<dbReference type="RefSeq" id="WP_052722394.1">
    <property type="nucleotide sequence ID" value="NZ_JAGSOA010000003.1"/>
</dbReference>
<dbReference type="Pfam" id="PF02627">
    <property type="entry name" value="CMD"/>
    <property type="match status" value="2"/>
</dbReference>
<keyword evidence="4" id="KW-1185">Reference proteome</keyword>
<evidence type="ECO:0000313" key="4">
    <source>
        <dbReference type="Proteomes" id="UP001200604"/>
    </source>
</evidence>
<feature type="domain" description="Carboxymuconolactone decarboxylase-like" evidence="2">
    <location>
        <begin position="175"/>
        <end position="255"/>
    </location>
</feature>
<dbReference type="GeneID" id="92727555"/>
<feature type="domain" description="Carboxymuconolactone decarboxylase-like" evidence="2">
    <location>
        <begin position="45"/>
        <end position="125"/>
    </location>
</feature>
<sequence length="276" mass="29749">MSASQRDADEQPDPRHTDRSIPDVFREVFDHDYSSLGSSARVSEEFNQITGRFAFGEMWPASGLDDRRKILVSVACVSASGGGELSALLWAGLHLGVAAEELQEVFHQIASYVGISRARHGLEELDKLVDAPVSVQSTVTEHDRLAKGIAAQKAMFGDGIDAMRENAPEDESFIQDALSAYCFGDTYTRKALSLADRELLTWVAIISLGGCDPQARAHVSGNLAVGNDRAILLGALAVCVPWIGFPRSLNALAAINSQTKSDVAEDKTAENDDKES</sequence>
<dbReference type="SUPFAM" id="SSF69118">
    <property type="entry name" value="AhpD-like"/>
    <property type="match status" value="1"/>
</dbReference>
<evidence type="ECO:0000313" key="3">
    <source>
        <dbReference type="EMBL" id="MCF6774659.1"/>
    </source>
</evidence>
<name>A0ABS9HLI2_9CORY</name>
<dbReference type="Proteomes" id="UP001200604">
    <property type="component" value="Unassembled WGS sequence"/>
</dbReference>
<evidence type="ECO:0000259" key="2">
    <source>
        <dbReference type="Pfam" id="PF02627"/>
    </source>
</evidence>
<gene>
    <name evidence="3" type="ORF">L3H44_09620</name>
</gene>
<dbReference type="Gene3D" id="1.20.1290.10">
    <property type="entry name" value="AhpD-like"/>
    <property type="match status" value="1"/>
</dbReference>
<dbReference type="InterPro" id="IPR003779">
    <property type="entry name" value="CMD-like"/>
</dbReference>
<dbReference type="PANTHER" id="PTHR33570:SF2">
    <property type="entry name" value="CARBOXYMUCONOLACTONE DECARBOXYLASE-LIKE DOMAIN-CONTAINING PROTEIN"/>
    <property type="match status" value="1"/>
</dbReference>
<dbReference type="InterPro" id="IPR029032">
    <property type="entry name" value="AhpD-like"/>
</dbReference>
<dbReference type="PANTHER" id="PTHR33570">
    <property type="entry name" value="4-CARBOXYMUCONOLACTONE DECARBOXYLASE FAMILY PROTEIN"/>
    <property type="match status" value="1"/>
</dbReference>
<comment type="caution">
    <text evidence="3">The sequence shown here is derived from an EMBL/GenBank/DDBJ whole genome shotgun (WGS) entry which is preliminary data.</text>
</comment>
<proteinExistence type="predicted"/>
<organism evidence="3 4">
    <name type="scientific">Corynebacterium parakroppenstedtii</name>
    <dbReference type="NCBI Taxonomy" id="2828363"/>
    <lineage>
        <taxon>Bacteria</taxon>
        <taxon>Bacillati</taxon>
        <taxon>Actinomycetota</taxon>
        <taxon>Actinomycetes</taxon>
        <taxon>Mycobacteriales</taxon>
        <taxon>Corynebacteriaceae</taxon>
        <taxon>Corynebacterium</taxon>
    </lineage>
</organism>
<feature type="region of interest" description="Disordered" evidence="1">
    <location>
        <begin position="1"/>
        <end position="21"/>
    </location>
</feature>
<dbReference type="EMBL" id="JAKJKU010000004">
    <property type="protein sequence ID" value="MCF6774659.1"/>
    <property type="molecule type" value="Genomic_DNA"/>
</dbReference>
<evidence type="ECO:0000256" key="1">
    <source>
        <dbReference type="SAM" id="MobiDB-lite"/>
    </source>
</evidence>
<reference evidence="3 4" key="1">
    <citation type="submission" date="2022-01" db="EMBL/GenBank/DDBJ databases">
        <title>Identification and Characterization of Corynebacterium sp.</title>
        <authorList>
            <person name="Luo Q."/>
            <person name="Qu P."/>
            <person name="Chen Q."/>
        </authorList>
    </citation>
    <scope>NUCLEOTIDE SEQUENCE [LARGE SCALE GENOMIC DNA]</scope>
    <source>
        <strain evidence="3 4">MC-12</strain>
    </source>
</reference>
<protein>
    <submittedName>
        <fullName evidence="3">Carboxymuconolactone decarboxylase family protein</fullName>
    </submittedName>
</protein>